<reference evidence="4" key="1">
    <citation type="submission" date="2017-10" db="EMBL/GenBank/DDBJ databases">
        <authorList>
            <person name="Toshchakov S.V."/>
            <person name="Goeva M.A."/>
        </authorList>
    </citation>
    <scope>NUCLEOTIDE SEQUENCE [LARGE SCALE GENOMIC DNA]</scope>
    <source>
        <strain evidence="4">JR1/69-1-13</strain>
    </source>
</reference>
<feature type="transmembrane region" description="Helical" evidence="2">
    <location>
        <begin position="42"/>
        <end position="66"/>
    </location>
</feature>
<keyword evidence="2" id="KW-0812">Transmembrane</keyword>
<evidence type="ECO:0000313" key="4">
    <source>
        <dbReference type="Proteomes" id="UP000245048"/>
    </source>
</evidence>
<evidence type="ECO:0000256" key="2">
    <source>
        <dbReference type="SAM" id="Phobius"/>
    </source>
</evidence>
<dbReference type="Proteomes" id="UP000245048">
    <property type="component" value="Unassembled WGS sequence"/>
</dbReference>
<dbReference type="EMBL" id="PDOA01000004">
    <property type="protein sequence ID" value="PWC29122.1"/>
    <property type="molecule type" value="Genomic_DNA"/>
</dbReference>
<gene>
    <name evidence="3" type="ORF">CR165_07965</name>
</gene>
<accession>A0A2U1V5F8</accession>
<dbReference type="AlphaFoldDB" id="A0A2U1V5F8"/>
<name>A0A2U1V5F8_9PROT</name>
<feature type="compositionally biased region" description="Low complexity" evidence="1">
    <location>
        <begin position="1"/>
        <end position="19"/>
    </location>
</feature>
<protein>
    <recommendedName>
        <fullName evidence="5">Nitrogen fixation protein FixH</fullName>
    </recommendedName>
</protein>
<organism evidence="3 4">
    <name type="scientific">Teichococcus aestuarii</name>
    <dbReference type="NCBI Taxonomy" id="568898"/>
    <lineage>
        <taxon>Bacteria</taxon>
        <taxon>Pseudomonadati</taxon>
        <taxon>Pseudomonadota</taxon>
        <taxon>Alphaproteobacteria</taxon>
        <taxon>Acetobacterales</taxon>
        <taxon>Roseomonadaceae</taxon>
        <taxon>Roseomonas</taxon>
    </lineage>
</organism>
<evidence type="ECO:0008006" key="5">
    <source>
        <dbReference type="Google" id="ProtNLM"/>
    </source>
</evidence>
<dbReference type="Pfam" id="PF05751">
    <property type="entry name" value="FixH"/>
    <property type="match status" value="1"/>
</dbReference>
<evidence type="ECO:0000313" key="3">
    <source>
        <dbReference type="EMBL" id="PWC29122.1"/>
    </source>
</evidence>
<proteinExistence type="predicted"/>
<keyword evidence="2" id="KW-0472">Membrane</keyword>
<dbReference type="InterPro" id="IPR008620">
    <property type="entry name" value="FixH"/>
</dbReference>
<sequence>MRKAAPCCPSAASSSARSKGVSAMDGSTAAAAPLPRPRRSGWIPWVFVGGMALVIAVNGVLIWAALSSFTGVTVGRAYDRGLAYNDVLAESARQRALGWRATLRLEEGVLALAAEDAAGRPVAGTVQGLLLRPLSGETVPLNFAAAAPGHFLAEANPPWPGQWEARLVLTGPGGRQLDIRQRIVVRSAAP</sequence>
<keyword evidence="4" id="KW-1185">Reference proteome</keyword>
<evidence type="ECO:0000256" key="1">
    <source>
        <dbReference type="SAM" id="MobiDB-lite"/>
    </source>
</evidence>
<comment type="caution">
    <text evidence="3">The sequence shown here is derived from an EMBL/GenBank/DDBJ whole genome shotgun (WGS) entry which is preliminary data.</text>
</comment>
<feature type="region of interest" description="Disordered" evidence="1">
    <location>
        <begin position="1"/>
        <end position="20"/>
    </location>
</feature>
<dbReference type="OrthoDB" id="1495896at2"/>
<keyword evidence="2" id="KW-1133">Transmembrane helix</keyword>